<evidence type="ECO:0000313" key="2">
    <source>
        <dbReference type="Proteomes" id="UP000189701"/>
    </source>
</evidence>
<dbReference type="PROSITE" id="PS51388">
    <property type="entry name" value="GED"/>
    <property type="match status" value="1"/>
</dbReference>
<feature type="domain" description="GED" evidence="1">
    <location>
        <begin position="3"/>
        <end position="83"/>
    </location>
</feature>
<dbReference type="RefSeq" id="XP_009778073.1">
    <property type="nucleotide sequence ID" value="XM_009779771.1"/>
</dbReference>
<dbReference type="SMART" id="SM00302">
    <property type="entry name" value="GED"/>
    <property type="match status" value="1"/>
</dbReference>
<evidence type="ECO:0000313" key="3">
    <source>
        <dbReference type="RefSeq" id="XP_009778073.1"/>
    </source>
</evidence>
<name>A0A1U7WHF3_NICSY</name>
<dbReference type="GO" id="GO:0005525">
    <property type="term" value="F:GTP binding"/>
    <property type="evidence" value="ECO:0007669"/>
    <property type="project" value="InterPro"/>
</dbReference>
<dbReference type="InterPro" id="IPR003130">
    <property type="entry name" value="GED"/>
</dbReference>
<dbReference type="eggNOG" id="KOG0446">
    <property type="taxonomic scope" value="Eukaryota"/>
</dbReference>
<reference evidence="3" key="2">
    <citation type="submission" date="2025-08" db="UniProtKB">
        <authorList>
            <consortium name="RefSeq"/>
        </authorList>
    </citation>
    <scope>IDENTIFICATION</scope>
    <source>
        <tissue evidence="3">Leaf</tissue>
    </source>
</reference>
<reference evidence="2" key="1">
    <citation type="journal article" date="2013" name="Genome Biol.">
        <title>Reference genomes and transcriptomes of Nicotiana sylvestris and Nicotiana tomentosiformis.</title>
        <authorList>
            <person name="Sierro N."/>
            <person name="Battey J.N."/>
            <person name="Ouadi S."/>
            <person name="Bovet L."/>
            <person name="Goepfert S."/>
            <person name="Bakaher N."/>
            <person name="Peitsch M.C."/>
            <person name="Ivanov N.V."/>
        </authorList>
    </citation>
    <scope>NUCLEOTIDE SEQUENCE [LARGE SCALE GENOMIC DNA]</scope>
</reference>
<dbReference type="GO" id="GO:0003924">
    <property type="term" value="F:GTPase activity"/>
    <property type="evidence" value="ECO:0007669"/>
    <property type="project" value="InterPro"/>
</dbReference>
<dbReference type="Gene3D" id="1.20.120.1240">
    <property type="entry name" value="Dynamin, middle domain"/>
    <property type="match status" value="1"/>
</dbReference>
<evidence type="ECO:0000259" key="1">
    <source>
        <dbReference type="PROSITE" id="PS51388"/>
    </source>
</evidence>
<accession>A0A1U7WHF3</accession>
<dbReference type="AlphaFoldDB" id="A0A1U7WHF3"/>
<sequence>MEIIVTKILITSYYDIVRRNIYDLVPKAIRHHLVNHAKRHLLGTFIEKLYRENLFDDLLQLTYIKGIVQRIGSGIDNQFDEPS</sequence>
<organism evidence="2 3">
    <name type="scientific">Nicotiana sylvestris</name>
    <name type="common">Wood tobacco</name>
    <name type="synonym">South American tobacco</name>
    <dbReference type="NCBI Taxonomy" id="4096"/>
    <lineage>
        <taxon>Eukaryota</taxon>
        <taxon>Viridiplantae</taxon>
        <taxon>Streptophyta</taxon>
        <taxon>Embryophyta</taxon>
        <taxon>Tracheophyta</taxon>
        <taxon>Spermatophyta</taxon>
        <taxon>Magnoliopsida</taxon>
        <taxon>eudicotyledons</taxon>
        <taxon>Gunneridae</taxon>
        <taxon>Pentapetalae</taxon>
        <taxon>asterids</taxon>
        <taxon>lamiids</taxon>
        <taxon>Solanales</taxon>
        <taxon>Solanaceae</taxon>
        <taxon>Nicotianoideae</taxon>
        <taxon>Nicotianeae</taxon>
        <taxon>Nicotiana</taxon>
    </lineage>
</organism>
<keyword evidence="2" id="KW-1185">Reference proteome</keyword>
<dbReference type="InterPro" id="IPR020850">
    <property type="entry name" value="GED_dom"/>
</dbReference>
<protein>
    <submittedName>
        <fullName evidence="3">Dynamin-related protein 3A-like</fullName>
    </submittedName>
</protein>
<dbReference type="Pfam" id="PF02212">
    <property type="entry name" value="GED"/>
    <property type="match status" value="1"/>
</dbReference>
<gene>
    <name evidence="3" type="primary">LOC104227514</name>
</gene>
<dbReference type="STRING" id="4096.A0A1U7WHF3"/>
<proteinExistence type="predicted"/>
<dbReference type="Proteomes" id="UP000189701">
    <property type="component" value="Unplaced"/>
</dbReference>